<sequence length="62" mass="6860">MAIKRGVKGIKRHHPMNGLRHPGYKLAAGQSRRFIAWSGQQNDSVNDEPVEPVEPVVDGDIV</sequence>
<organism evidence="2">
    <name type="scientific">Vibrio phage PH669</name>
    <dbReference type="NCBI Taxonomy" id="2800823"/>
    <lineage>
        <taxon>Viruses</taxon>
        <taxon>Duplodnaviria</taxon>
        <taxon>Heunggongvirae</taxon>
        <taxon>Uroviricota</taxon>
        <taxon>Caudoviricetes</taxon>
        <taxon>Queuovirinae</taxon>
    </lineage>
</organism>
<evidence type="ECO:0000256" key="1">
    <source>
        <dbReference type="SAM" id="MobiDB-lite"/>
    </source>
</evidence>
<reference evidence="2" key="1">
    <citation type="submission" date="2020-12" db="EMBL/GenBank/DDBJ databases">
        <authorList>
            <person name="Hu Z."/>
        </authorList>
    </citation>
    <scope>NUCLEOTIDE SEQUENCE</scope>
</reference>
<feature type="region of interest" description="Disordered" evidence="1">
    <location>
        <begin position="1"/>
        <end position="22"/>
    </location>
</feature>
<name>A0A7T6ZMM5_9CAUD</name>
<dbReference type="EMBL" id="MW423737">
    <property type="protein sequence ID" value="QQK88515.1"/>
    <property type="molecule type" value="Genomic_DNA"/>
</dbReference>
<accession>A0A7T6ZMM5</accession>
<proteinExistence type="predicted"/>
<evidence type="ECO:0000313" key="2">
    <source>
        <dbReference type="EMBL" id="QQK88515.1"/>
    </source>
</evidence>
<protein>
    <submittedName>
        <fullName evidence="2">Uncharacterized protein</fullName>
    </submittedName>
</protein>
<feature type="region of interest" description="Disordered" evidence="1">
    <location>
        <begin position="41"/>
        <end position="62"/>
    </location>
</feature>
<feature type="compositionally biased region" description="Basic residues" evidence="1">
    <location>
        <begin position="1"/>
        <end position="15"/>
    </location>
</feature>